<accession>A0A2N1PKU0</accession>
<gene>
    <name evidence="2" type="ORF">CVV64_16745</name>
</gene>
<feature type="domain" description="DUF1638" evidence="1">
    <location>
        <begin position="34"/>
        <end position="181"/>
    </location>
</feature>
<evidence type="ECO:0000313" key="2">
    <source>
        <dbReference type="EMBL" id="PKK88892.1"/>
    </source>
</evidence>
<sequence length="195" mass="21999">MKPFTLVGCGILGKEVEALVSKNGWPIQCYFSCSSLHVNFHALRDNLEKSLRLHRDENPKVFYGACHPLMDTILESHHTIRTRGQNCIEMLLGANMFQKELAAGAFFLLEDWAHSWKKVISRGIGSDPGLWKEIFCSQHKYVLALRTPCSDDFSDRAETFSLAVGLPLQWADTDLTHLEAALRDLIHSAEENENG</sequence>
<dbReference type="AlphaFoldDB" id="A0A2N1PKU0"/>
<protein>
    <recommendedName>
        <fullName evidence="1">DUF1638 domain-containing protein</fullName>
    </recommendedName>
</protein>
<organism evidence="2 3">
    <name type="scientific">Candidatus Wallbacteria bacterium HGW-Wallbacteria-1</name>
    <dbReference type="NCBI Taxonomy" id="2013854"/>
    <lineage>
        <taxon>Bacteria</taxon>
        <taxon>Candidatus Walliibacteriota</taxon>
    </lineage>
</organism>
<proteinExistence type="predicted"/>
<reference evidence="2 3" key="1">
    <citation type="journal article" date="2017" name="ISME J.">
        <title>Potential for microbial H2 and metal transformations associated with novel bacteria and archaea in deep terrestrial subsurface sediments.</title>
        <authorList>
            <person name="Hernsdorf A.W."/>
            <person name="Amano Y."/>
            <person name="Miyakawa K."/>
            <person name="Ise K."/>
            <person name="Suzuki Y."/>
            <person name="Anantharaman K."/>
            <person name="Probst A."/>
            <person name="Burstein D."/>
            <person name="Thomas B.C."/>
            <person name="Banfield J.F."/>
        </authorList>
    </citation>
    <scope>NUCLEOTIDE SEQUENCE [LARGE SCALE GENOMIC DNA]</scope>
    <source>
        <strain evidence="2">HGW-Wallbacteria-1</strain>
    </source>
</reference>
<evidence type="ECO:0000259" key="1">
    <source>
        <dbReference type="Pfam" id="PF07796"/>
    </source>
</evidence>
<name>A0A2N1PKU0_9BACT</name>
<dbReference type="Pfam" id="PF07796">
    <property type="entry name" value="DUF1638"/>
    <property type="match status" value="1"/>
</dbReference>
<comment type="caution">
    <text evidence="2">The sequence shown here is derived from an EMBL/GenBank/DDBJ whole genome shotgun (WGS) entry which is preliminary data.</text>
</comment>
<evidence type="ECO:0000313" key="3">
    <source>
        <dbReference type="Proteomes" id="UP000233256"/>
    </source>
</evidence>
<dbReference type="EMBL" id="PGXC01000031">
    <property type="protein sequence ID" value="PKK88892.1"/>
    <property type="molecule type" value="Genomic_DNA"/>
</dbReference>
<dbReference type="InterPro" id="IPR012437">
    <property type="entry name" value="DUF1638"/>
</dbReference>
<dbReference type="Proteomes" id="UP000233256">
    <property type="component" value="Unassembled WGS sequence"/>
</dbReference>